<keyword evidence="4" id="KW-1185">Reference proteome</keyword>
<dbReference type="GeneID" id="94839234"/>
<reference evidence="3" key="1">
    <citation type="submission" date="2016-10" db="EMBL/GenBank/DDBJ databases">
        <authorList>
            <person name="Benchimol M."/>
            <person name="Almeida L.G."/>
            <person name="Vasconcelos A.T."/>
            <person name="Perreira-Neves A."/>
            <person name="Rosa I.A."/>
            <person name="Tasca T."/>
            <person name="Bogo M.R."/>
            <person name="de Souza W."/>
        </authorList>
    </citation>
    <scope>NUCLEOTIDE SEQUENCE [LARGE SCALE GENOMIC DNA]</scope>
    <source>
        <strain evidence="3">K</strain>
    </source>
</reference>
<feature type="compositionally biased region" description="Low complexity" evidence="1">
    <location>
        <begin position="1"/>
        <end position="21"/>
    </location>
</feature>
<sequence>MSSSSESSDSSSVSSVSASSSSHHKEAPPPPNQVPPPQAYAPPPQAYPPPPQAYPPPPQAYPPPPQAYPPPPQAYPPPPPQEYQAPPPPQYFGTNQASPQTVQKSDEFLVTESGRKSHLWNGIFSVTKTEHVDCWGNEDSFLPHVFAENFRVKNKCVDIVWLIIGLIFFWAWFIYGCYFIDYFNKMTTVPLAGYFLANIKISEPFCDIWSYTEDWEKHVRKYLLPFDCGMVFYIGPWTFKDQFGMNLGVSILIGAVFTFVALLIPAIFVKFGPAFAMIIVVCFAIKTWVIKWWVLSLVPLIAVLSLACFFCCFCCRKFDVDTTTSIFKVISKVLWKYPISTCVVYFLQVGIFAAMWTLFWYPIINAIFFAGTYYIGIIFTFFIGLYVFSVVARMAALMDMTLFAGYYFLHETAYHLSDLQLLLTIMKRLLFSLGTCFNLSTLCDPCCMTYCGMFGCSGKEALKRSAAFHHTSRYKNFYQKNKYLNAINVIRNIMIVAAILMAFCYCILEQQGTKIVVFIDIPLKLFFFIVQYICLLNFNLIFIKYISLSFFVCTTEWPYRLLENHKEDFQAIQRGFDRHFHIDRPIIEKI</sequence>
<dbReference type="VEuPathDB" id="TrichDB:TRFO_25714"/>
<evidence type="ECO:0000313" key="3">
    <source>
        <dbReference type="EMBL" id="OHT06242.1"/>
    </source>
</evidence>
<gene>
    <name evidence="3" type="ORF">TRFO_25714</name>
</gene>
<feature type="transmembrane region" description="Helical" evidence="2">
    <location>
        <begin position="159"/>
        <end position="180"/>
    </location>
</feature>
<feature type="transmembrane region" description="Helical" evidence="2">
    <location>
        <begin position="367"/>
        <end position="392"/>
    </location>
</feature>
<feature type="transmembrane region" description="Helical" evidence="2">
    <location>
        <begin position="245"/>
        <end position="264"/>
    </location>
</feature>
<feature type="transmembrane region" description="Helical" evidence="2">
    <location>
        <begin position="337"/>
        <end position="361"/>
    </location>
</feature>
<dbReference type="RefSeq" id="XP_068359378.1">
    <property type="nucleotide sequence ID" value="XM_068504530.1"/>
</dbReference>
<feature type="transmembrane region" description="Helical" evidence="2">
    <location>
        <begin position="489"/>
        <end position="508"/>
    </location>
</feature>
<keyword evidence="2" id="KW-0812">Transmembrane</keyword>
<organism evidence="3 4">
    <name type="scientific">Tritrichomonas foetus</name>
    <dbReference type="NCBI Taxonomy" id="1144522"/>
    <lineage>
        <taxon>Eukaryota</taxon>
        <taxon>Metamonada</taxon>
        <taxon>Parabasalia</taxon>
        <taxon>Tritrichomonadida</taxon>
        <taxon>Tritrichomonadidae</taxon>
        <taxon>Tritrichomonas</taxon>
    </lineage>
</organism>
<evidence type="ECO:0000256" key="1">
    <source>
        <dbReference type="SAM" id="MobiDB-lite"/>
    </source>
</evidence>
<comment type="caution">
    <text evidence="3">The sequence shown here is derived from an EMBL/GenBank/DDBJ whole genome shotgun (WGS) entry which is preliminary data.</text>
</comment>
<evidence type="ECO:0000313" key="4">
    <source>
        <dbReference type="Proteomes" id="UP000179807"/>
    </source>
</evidence>
<name>A0A1J4K5H2_9EUKA</name>
<feature type="transmembrane region" description="Helical" evidence="2">
    <location>
        <begin position="296"/>
        <end position="316"/>
    </location>
</feature>
<accession>A0A1J4K5H2</accession>
<keyword evidence="2" id="KW-0472">Membrane</keyword>
<dbReference type="SUPFAM" id="SSF81995">
    <property type="entry name" value="beta-sandwich domain of Sec23/24"/>
    <property type="match status" value="1"/>
</dbReference>
<dbReference type="Proteomes" id="UP000179807">
    <property type="component" value="Unassembled WGS sequence"/>
</dbReference>
<proteinExistence type="predicted"/>
<feature type="transmembrane region" description="Helical" evidence="2">
    <location>
        <begin position="528"/>
        <end position="552"/>
    </location>
</feature>
<dbReference type="AlphaFoldDB" id="A0A1J4K5H2"/>
<keyword evidence="2" id="KW-1133">Transmembrane helix</keyword>
<feature type="compositionally biased region" description="Pro residues" evidence="1">
    <location>
        <begin position="28"/>
        <end position="90"/>
    </location>
</feature>
<dbReference type="EMBL" id="MLAK01000731">
    <property type="protein sequence ID" value="OHT06242.1"/>
    <property type="molecule type" value="Genomic_DNA"/>
</dbReference>
<evidence type="ECO:0000256" key="2">
    <source>
        <dbReference type="SAM" id="Phobius"/>
    </source>
</evidence>
<protein>
    <submittedName>
        <fullName evidence="3">Uncharacterized protein</fullName>
    </submittedName>
</protein>
<feature type="region of interest" description="Disordered" evidence="1">
    <location>
        <begin position="1"/>
        <end position="98"/>
    </location>
</feature>